<keyword evidence="2" id="KW-1185">Reference proteome</keyword>
<organism evidence="1 2">
    <name type="scientific">Ancylostoma caninum</name>
    <name type="common">Dog hookworm</name>
    <dbReference type="NCBI Taxonomy" id="29170"/>
    <lineage>
        <taxon>Eukaryota</taxon>
        <taxon>Metazoa</taxon>
        <taxon>Ecdysozoa</taxon>
        <taxon>Nematoda</taxon>
        <taxon>Chromadorea</taxon>
        <taxon>Rhabditida</taxon>
        <taxon>Rhabditina</taxon>
        <taxon>Rhabditomorpha</taxon>
        <taxon>Strongyloidea</taxon>
        <taxon>Ancylostomatidae</taxon>
        <taxon>Ancylostomatinae</taxon>
        <taxon>Ancylostoma</taxon>
    </lineage>
</organism>
<evidence type="ECO:0000313" key="2">
    <source>
        <dbReference type="Proteomes" id="UP000252519"/>
    </source>
</evidence>
<reference evidence="1 2" key="1">
    <citation type="submission" date="2014-10" db="EMBL/GenBank/DDBJ databases">
        <title>Draft genome of the hookworm Ancylostoma caninum.</title>
        <authorList>
            <person name="Mitreva M."/>
        </authorList>
    </citation>
    <scope>NUCLEOTIDE SEQUENCE [LARGE SCALE GENOMIC DNA]</scope>
    <source>
        <strain evidence="1 2">Baltimore</strain>
    </source>
</reference>
<protein>
    <submittedName>
        <fullName evidence="1">Uncharacterized protein</fullName>
    </submittedName>
</protein>
<accession>A0A368GE07</accession>
<proteinExistence type="predicted"/>
<dbReference type="AlphaFoldDB" id="A0A368GE07"/>
<dbReference type="EMBL" id="JOJR01000235">
    <property type="protein sequence ID" value="RCN41489.1"/>
    <property type="molecule type" value="Genomic_DNA"/>
</dbReference>
<gene>
    <name evidence="1" type="ORF">ANCCAN_12598</name>
</gene>
<name>A0A368GE07_ANCCA</name>
<sequence length="67" mass="7952">MTLCQLPSQQQGEPIKPFFYPSMVVILTEMLLMYERSAVPAGVNLRQKRHGGMWWRHDMDKYKPKKE</sequence>
<comment type="caution">
    <text evidence="1">The sequence shown here is derived from an EMBL/GenBank/DDBJ whole genome shotgun (WGS) entry which is preliminary data.</text>
</comment>
<dbReference type="OrthoDB" id="10500705at2759"/>
<dbReference type="Proteomes" id="UP000252519">
    <property type="component" value="Unassembled WGS sequence"/>
</dbReference>
<evidence type="ECO:0000313" key="1">
    <source>
        <dbReference type="EMBL" id="RCN41489.1"/>
    </source>
</evidence>